<accession>A0A6B3LR79</accession>
<dbReference type="RefSeq" id="WP_163916390.1">
    <property type="nucleotide sequence ID" value="NZ_JAAGWD010000008.1"/>
</dbReference>
<dbReference type="CDD" id="cd00093">
    <property type="entry name" value="HTH_XRE"/>
    <property type="match status" value="1"/>
</dbReference>
<proteinExistence type="predicted"/>
<dbReference type="EMBL" id="JAAGWD010000008">
    <property type="protein sequence ID" value="NEM99329.1"/>
    <property type="molecule type" value="Genomic_DNA"/>
</dbReference>
<dbReference type="Gene3D" id="1.10.260.40">
    <property type="entry name" value="lambda repressor-like DNA-binding domains"/>
    <property type="match status" value="1"/>
</dbReference>
<gene>
    <name evidence="2" type="ORF">GXP69_16640</name>
</gene>
<dbReference type="SMART" id="SM00530">
    <property type="entry name" value="HTH_XRE"/>
    <property type="match status" value="1"/>
</dbReference>
<evidence type="ECO:0000259" key="1">
    <source>
        <dbReference type="PROSITE" id="PS50943"/>
    </source>
</evidence>
<name>A0A6B3LR79_9BACT</name>
<organism evidence="2 3">
    <name type="scientific">Pontibacter burrus</name>
    <dbReference type="NCBI Taxonomy" id="2704466"/>
    <lineage>
        <taxon>Bacteria</taxon>
        <taxon>Pseudomonadati</taxon>
        <taxon>Bacteroidota</taxon>
        <taxon>Cytophagia</taxon>
        <taxon>Cytophagales</taxon>
        <taxon>Hymenobacteraceae</taxon>
        <taxon>Pontibacter</taxon>
    </lineage>
</organism>
<dbReference type="PROSITE" id="PS50943">
    <property type="entry name" value="HTH_CROC1"/>
    <property type="match status" value="1"/>
</dbReference>
<dbReference type="GO" id="GO:0003677">
    <property type="term" value="F:DNA binding"/>
    <property type="evidence" value="ECO:0007669"/>
    <property type="project" value="InterPro"/>
</dbReference>
<sequence length="77" mass="8971">MKSEEEILKAIGNRLKAIRIEKGYTSYETFAIDHGLGRMQYWKLEKGETNPTMRTLLKVLAIHDMTLEEFFSEGFSK</sequence>
<feature type="domain" description="HTH cro/C1-type" evidence="1">
    <location>
        <begin position="15"/>
        <end position="70"/>
    </location>
</feature>
<evidence type="ECO:0000313" key="2">
    <source>
        <dbReference type="EMBL" id="NEM99329.1"/>
    </source>
</evidence>
<dbReference type="AlphaFoldDB" id="A0A6B3LR79"/>
<keyword evidence="3" id="KW-1185">Reference proteome</keyword>
<dbReference type="SUPFAM" id="SSF47413">
    <property type="entry name" value="lambda repressor-like DNA-binding domains"/>
    <property type="match status" value="1"/>
</dbReference>
<dbReference type="Proteomes" id="UP000474777">
    <property type="component" value="Unassembled WGS sequence"/>
</dbReference>
<dbReference type="InterPro" id="IPR001387">
    <property type="entry name" value="Cro/C1-type_HTH"/>
</dbReference>
<dbReference type="InterPro" id="IPR010982">
    <property type="entry name" value="Lambda_DNA-bd_dom_sf"/>
</dbReference>
<evidence type="ECO:0000313" key="3">
    <source>
        <dbReference type="Proteomes" id="UP000474777"/>
    </source>
</evidence>
<reference evidence="2 3" key="1">
    <citation type="submission" date="2020-02" db="EMBL/GenBank/DDBJ databases">
        <authorList>
            <person name="Kim M.K."/>
        </authorList>
    </citation>
    <scope>NUCLEOTIDE SEQUENCE [LARGE SCALE GENOMIC DNA]</scope>
    <source>
        <strain evidence="2 3">BT327</strain>
    </source>
</reference>
<protein>
    <submittedName>
        <fullName evidence="2">Helix-turn-helix transcriptional regulator</fullName>
    </submittedName>
</protein>
<comment type="caution">
    <text evidence="2">The sequence shown here is derived from an EMBL/GenBank/DDBJ whole genome shotgun (WGS) entry which is preliminary data.</text>
</comment>